<comment type="caution">
    <text evidence="4">The sequence shown here is derived from an EMBL/GenBank/DDBJ whole genome shotgun (WGS) entry which is preliminary data.</text>
</comment>
<reference evidence="4 5" key="1">
    <citation type="submission" date="2014-10" db="EMBL/GenBank/DDBJ databases">
        <title>Draft genome sequence of Actinoplanes utahensis NRRL 12052.</title>
        <authorList>
            <person name="Velasco-Bucheli B."/>
            <person name="del Cerro C."/>
            <person name="Hormigo D."/>
            <person name="Garcia J.L."/>
            <person name="Acebal C."/>
            <person name="Arroyo M."/>
            <person name="de la Mata I."/>
        </authorList>
    </citation>
    <scope>NUCLEOTIDE SEQUENCE [LARGE SCALE GENOMIC DNA]</scope>
    <source>
        <strain evidence="4 5">NRRL 12052</strain>
    </source>
</reference>
<dbReference type="InterPro" id="IPR035992">
    <property type="entry name" value="Ricin_B-like_lectins"/>
</dbReference>
<evidence type="ECO:0000313" key="4">
    <source>
        <dbReference type="EMBL" id="KHD75276.1"/>
    </source>
</evidence>
<evidence type="ECO:0000256" key="1">
    <source>
        <dbReference type="SAM" id="MobiDB-lite"/>
    </source>
</evidence>
<name>A0A0A6UIN8_ACTUT</name>
<dbReference type="SUPFAM" id="SSF50370">
    <property type="entry name" value="Ricin B-like lectins"/>
    <property type="match status" value="1"/>
</dbReference>
<keyword evidence="2" id="KW-1133">Transmembrane helix</keyword>
<dbReference type="Gene3D" id="2.80.10.50">
    <property type="match status" value="1"/>
</dbReference>
<feature type="domain" description="Ricin B lectin" evidence="3">
    <location>
        <begin position="191"/>
        <end position="310"/>
    </location>
</feature>
<feature type="compositionally biased region" description="Low complexity" evidence="1">
    <location>
        <begin position="155"/>
        <end position="175"/>
    </location>
</feature>
<feature type="transmembrane region" description="Helical" evidence="2">
    <location>
        <begin position="69"/>
        <end position="87"/>
    </location>
</feature>
<keyword evidence="2" id="KW-0472">Membrane</keyword>
<dbReference type="PROSITE" id="PS50231">
    <property type="entry name" value="RICIN_B_LECTIN"/>
    <property type="match status" value="1"/>
</dbReference>
<dbReference type="STRING" id="1869.MB27_23730"/>
<dbReference type="eggNOG" id="COG1472">
    <property type="taxonomic scope" value="Bacteria"/>
</dbReference>
<sequence length="310" mass="31498">MGEDLGDNHDPLLVRPFVLPDGARHEPPPSASTWPVEQQAGEIPAQPVPVVAATRSASSRPGRRRRPSLLIGAGVAAVASVAGYALLRAADGPAVWTSMPGTSLPAAVGPPGSASTTASGVPARSGDSGGKADSGQGPESTEGRRTGEPSPTGVTSATPSAGRPAATTGTPTSTVPAPPIGLLPNPITTGRGLLVTGNGLCLDLRGGDAAEGREVHIDDCNGTSPQRWRLNPDQTLEVLDMCAYLVGDGTVQLTRCDGRTTAQWQLFADGRLTNAATGQCLTDPSSGARPGRPVIVAACATGNNQLWTFR</sequence>
<keyword evidence="2" id="KW-0812">Transmembrane</keyword>
<evidence type="ECO:0000313" key="5">
    <source>
        <dbReference type="Proteomes" id="UP000054537"/>
    </source>
</evidence>
<dbReference type="SMART" id="SM00458">
    <property type="entry name" value="RICIN"/>
    <property type="match status" value="1"/>
</dbReference>
<feature type="region of interest" description="Disordered" evidence="1">
    <location>
        <begin position="106"/>
        <end position="183"/>
    </location>
</feature>
<proteinExistence type="predicted"/>
<evidence type="ECO:0000259" key="3">
    <source>
        <dbReference type="SMART" id="SM00458"/>
    </source>
</evidence>
<feature type="region of interest" description="Disordered" evidence="1">
    <location>
        <begin position="19"/>
        <end position="47"/>
    </location>
</feature>
<protein>
    <recommendedName>
        <fullName evidence="3">Ricin B lectin domain-containing protein</fullName>
    </recommendedName>
</protein>
<dbReference type="Pfam" id="PF00652">
    <property type="entry name" value="Ricin_B_lectin"/>
    <property type="match status" value="1"/>
</dbReference>
<organism evidence="4 5">
    <name type="scientific">Actinoplanes utahensis</name>
    <dbReference type="NCBI Taxonomy" id="1869"/>
    <lineage>
        <taxon>Bacteria</taxon>
        <taxon>Bacillati</taxon>
        <taxon>Actinomycetota</taxon>
        <taxon>Actinomycetes</taxon>
        <taxon>Micromonosporales</taxon>
        <taxon>Micromonosporaceae</taxon>
        <taxon>Actinoplanes</taxon>
    </lineage>
</organism>
<dbReference type="EMBL" id="JRTT01000029">
    <property type="protein sequence ID" value="KHD75276.1"/>
    <property type="molecule type" value="Genomic_DNA"/>
</dbReference>
<gene>
    <name evidence="4" type="ORF">MB27_23730</name>
</gene>
<dbReference type="InterPro" id="IPR000772">
    <property type="entry name" value="Ricin_B_lectin"/>
</dbReference>
<evidence type="ECO:0000256" key="2">
    <source>
        <dbReference type="SAM" id="Phobius"/>
    </source>
</evidence>
<keyword evidence="5" id="KW-1185">Reference proteome</keyword>
<dbReference type="Proteomes" id="UP000054537">
    <property type="component" value="Unassembled WGS sequence"/>
</dbReference>
<dbReference type="AlphaFoldDB" id="A0A0A6UIN8"/>
<accession>A0A0A6UIN8</accession>